<accession>A0A9Q1EJ95</accession>
<dbReference type="Proteomes" id="UP001152622">
    <property type="component" value="Chromosome 16"/>
</dbReference>
<proteinExistence type="predicted"/>
<feature type="region of interest" description="Disordered" evidence="1">
    <location>
        <begin position="23"/>
        <end position="45"/>
    </location>
</feature>
<dbReference type="AlphaFoldDB" id="A0A9Q1EJ95"/>
<reference evidence="2" key="1">
    <citation type="journal article" date="2023" name="Science">
        <title>Genome structures resolve the early diversification of teleost fishes.</title>
        <authorList>
            <person name="Parey E."/>
            <person name="Louis A."/>
            <person name="Montfort J."/>
            <person name="Bouchez O."/>
            <person name="Roques C."/>
            <person name="Iampietro C."/>
            <person name="Lluch J."/>
            <person name="Castinel A."/>
            <person name="Donnadieu C."/>
            <person name="Desvignes T."/>
            <person name="Floi Bucao C."/>
            <person name="Jouanno E."/>
            <person name="Wen M."/>
            <person name="Mejri S."/>
            <person name="Dirks R."/>
            <person name="Jansen H."/>
            <person name="Henkel C."/>
            <person name="Chen W.J."/>
            <person name="Zahm M."/>
            <person name="Cabau C."/>
            <person name="Klopp C."/>
            <person name="Thompson A.W."/>
            <person name="Robinson-Rechavi M."/>
            <person name="Braasch I."/>
            <person name="Lecointre G."/>
            <person name="Bobe J."/>
            <person name="Postlethwait J.H."/>
            <person name="Berthelot C."/>
            <person name="Roest Crollius H."/>
            <person name="Guiguen Y."/>
        </authorList>
    </citation>
    <scope>NUCLEOTIDE SEQUENCE</scope>
    <source>
        <tissue evidence="2">Blood</tissue>
    </source>
</reference>
<protein>
    <submittedName>
        <fullName evidence="2">Uncharacterized protein</fullName>
    </submittedName>
</protein>
<evidence type="ECO:0000256" key="1">
    <source>
        <dbReference type="SAM" id="MobiDB-lite"/>
    </source>
</evidence>
<keyword evidence="3" id="KW-1185">Reference proteome</keyword>
<evidence type="ECO:0000313" key="3">
    <source>
        <dbReference type="Proteomes" id="UP001152622"/>
    </source>
</evidence>
<dbReference type="EMBL" id="JAINUF010000016">
    <property type="protein sequence ID" value="KAJ8339800.1"/>
    <property type="molecule type" value="Genomic_DNA"/>
</dbReference>
<gene>
    <name evidence="2" type="ORF">SKAU_G00344330</name>
</gene>
<organism evidence="2 3">
    <name type="scientific">Synaphobranchus kaupii</name>
    <name type="common">Kaup's arrowtooth eel</name>
    <dbReference type="NCBI Taxonomy" id="118154"/>
    <lineage>
        <taxon>Eukaryota</taxon>
        <taxon>Metazoa</taxon>
        <taxon>Chordata</taxon>
        <taxon>Craniata</taxon>
        <taxon>Vertebrata</taxon>
        <taxon>Euteleostomi</taxon>
        <taxon>Actinopterygii</taxon>
        <taxon>Neopterygii</taxon>
        <taxon>Teleostei</taxon>
        <taxon>Anguilliformes</taxon>
        <taxon>Synaphobranchidae</taxon>
        <taxon>Synaphobranchus</taxon>
    </lineage>
</organism>
<name>A0A9Q1EJ95_SYNKA</name>
<comment type="caution">
    <text evidence="2">The sequence shown here is derived from an EMBL/GenBank/DDBJ whole genome shotgun (WGS) entry which is preliminary data.</text>
</comment>
<evidence type="ECO:0000313" key="2">
    <source>
        <dbReference type="EMBL" id="KAJ8339800.1"/>
    </source>
</evidence>
<sequence length="111" mass="11642">MGGVNYLELYDLGSVSLATIEKADGGEEPTVSPTVMAGPRQHGKPAEHAELTHALVIEGAARPANASPTLSLAQVRANQSPAEAEWEVGVILEGLTGWGRGQESLRFTAHL</sequence>